<evidence type="ECO:0000313" key="1">
    <source>
        <dbReference type="EMBL" id="PEJ25045.1"/>
    </source>
</evidence>
<name>A0AAX0RXK8_9BACI</name>
<dbReference type="RefSeq" id="WP_098177994.1">
    <property type="nucleotide sequence ID" value="NZ_NUEQ01000118.1"/>
</dbReference>
<sequence>MAKTITTGPMVVPFKMTGDPVGSFPDILFITIKNHTDKTLQASSIVSLCPSLNAIGTETDFPPSSFLLTPKSCGTVGFLGYVPDNVLRVTVTGDVDLDATVLEVTVFGRRISDGMHEPTMYFRHHDFVPVK</sequence>
<accession>A0AAX0RXK8</accession>
<gene>
    <name evidence="1" type="ORF">CN689_26410</name>
</gene>
<evidence type="ECO:0000313" key="2">
    <source>
        <dbReference type="Proteomes" id="UP000220106"/>
    </source>
</evidence>
<dbReference type="AlphaFoldDB" id="A0AAX0RXK8"/>
<dbReference type="EMBL" id="NUEQ01000118">
    <property type="protein sequence ID" value="PEJ25045.1"/>
    <property type="molecule type" value="Genomic_DNA"/>
</dbReference>
<organism evidence="1 2">
    <name type="scientific">Peribacillus butanolivorans</name>
    <dbReference type="NCBI Taxonomy" id="421767"/>
    <lineage>
        <taxon>Bacteria</taxon>
        <taxon>Bacillati</taxon>
        <taxon>Bacillota</taxon>
        <taxon>Bacilli</taxon>
        <taxon>Bacillales</taxon>
        <taxon>Bacillaceae</taxon>
        <taxon>Peribacillus</taxon>
    </lineage>
</organism>
<dbReference type="Proteomes" id="UP000220106">
    <property type="component" value="Unassembled WGS sequence"/>
</dbReference>
<comment type="caution">
    <text evidence="1">The sequence shown here is derived from an EMBL/GenBank/DDBJ whole genome shotgun (WGS) entry which is preliminary data.</text>
</comment>
<reference evidence="1 2" key="1">
    <citation type="submission" date="2017-09" db="EMBL/GenBank/DDBJ databases">
        <title>Large-scale bioinformatics analysis of Bacillus genomes uncovers conserved roles of natural products in bacterial physiology.</title>
        <authorList>
            <consortium name="Agbiome Team Llc"/>
            <person name="Bleich R.M."/>
            <person name="Kirk G.J."/>
            <person name="Santa Maria K.C."/>
            <person name="Allen S.E."/>
            <person name="Farag S."/>
            <person name="Shank E.A."/>
            <person name="Bowers A."/>
        </authorList>
    </citation>
    <scope>NUCLEOTIDE SEQUENCE [LARGE SCALE GENOMIC DNA]</scope>
    <source>
        <strain evidence="1 2">AFS003229</strain>
    </source>
</reference>
<proteinExistence type="predicted"/>
<protein>
    <submittedName>
        <fullName evidence="1">Uncharacterized protein</fullName>
    </submittedName>
</protein>